<evidence type="ECO:0000256" key="7">
    <source>
        <dbReference type="ARBA" id="ARBA00023237"/>
    </source>
</evidence>
<dbReference type="PANTHER" id="PTHR30026:SF20">
    <property type="entry name" value="OUTER MEMBRANE PROTEIN TOLC"/>
    <property type="match status" value="1"/>
</dbReference>
<evidence type="ECO:0000256" key="5">
    <source>
        <dbReference type="ARBA" id="ARBA00022692"/>
    </source>
</evidence>
<dbReference type="PANTHER" id="PTHR30026">
    <property type="entry name" value="OUTER MEMBRANE PROTEIN TOLC"/>
    <property type="match status" value="1"/>
</dbReference>
<dbReference type="eggNOG" id="COG1538">
    <property type="taxonomic scope" value="Bacteria"/>
</dbReference>
<comment type="similarity">
    <text evidence="2">Belongs to the outer membrane factor (OMF) (TC 1.B.17) family.</text>
</comment>
<evidence type="ECO:0000256" key="1">
    <source>
        <dbReference type="ARBA" id="ARBA00004442"/>
    </source>
</evidence>
<dbReference type="AlphaFoldDB" id="F9YPT3"/>
<dbReference type="InterPro" id="IPR003423">
    <property type="entry name" value="OMP_efflux"/>
</dbReference>
<keyword evidence="3" id="KW-0813">Transport</keyword>
<dbReference type="Proteomes" id="UP000008895">
    <property type="component" value="Chromosome"/>
</dbReference>
<accession>F9YPT3</accession>
<reference evidence="8 9" key="1">
    <citation type="journal article" date="2011" name="J. Bacteriol.">
        <title>Complete genome sequence of the dog commensal and human pathogen Capnocytophaga canimorsus strain 5.</title>
        <authorList>
            <person name="Manfredi P."/>
            <person name="Pagni M."/>
            <person name="Cornelis G.R."/>
        </authorList>
    </citation>
    <scope>NUCLEOTIDE SEQUENCE [LARGE SCALE GENOMIC DNA]</scope>
    <source>
        <strain evidence="9">5</strain>
    </source>
</reference>
<keyword evidence="5" id="KW-0812">Transmembrane</keyword>
<dbReference type="GO" id="GO:0015288">
    <property type="term" value="F:porin activity"/>
    <property type="evidence" value="ECO:0007669"/>
    <property type="project" value="TreeGrafter"/>
</dbReference>
<comment type="subcellular location">
    <subcellularLocation>
        <location evidence="1">Cell outer membrane</location>
    </subcellularLocation>
</comment>
<keyword evidence="4" id="KW-1134">Transmembrane beta strand</keyword>
<dbReference type="STRING" id="860228.Ccan_00550"/>
<gene>
    <name evidence="8" type="ordered locus">Ccan_00550</name>
</gene>
<name>F9YPT3_CAPCC</name>
<evidence type="ECO:0000256" key="2">
    <source>
        <dbReference type="ARBA" id="ARBA00007613"/>
    </source>
</evidence>
<sequence>MKKKSYIDRYFLTNQSKRIVMPIKITLLIAFVVVSFTQAQNRWSLEQCIDYALKNNISIKQSEVDLKMSDIEQLQARGAFFPSVNSNLSYQLNEGKNINPVTNQFQNAFFQSASGGVNLSVNLFSGLQNWRRLRLAQINALAAQYSLDKMKDDILLMIVNSYLEIISNKEQIKTLRAQHEITKQNFQRTSDLIEAGALPKGDIFEVEAQLMLNEQQIILAENALFISKMGLAQLLLLKDYHNFEVADSSFEVPNTDILSKSPAEIFNKSKEVIQDLKLAQAQVELAQTNYQLARSAQAPRLSAFMGYNSQWSKNFPDDFWSQVNANKGLSSGLSLSIPIFNGFSTSANVKRQKMNLLKAQLSREQTELTAERTVYQAYNDAVNARKLYEATQKTAESKEQAFRYAQERYEVGLMSIFDFNQVKNQYENAQNEYIRTKYQYIFKLKVLQYYFGIDLTQDNFS</sequence>
<evidence type="ECO:0000256" key="6">
    <source>
        <dbReference type="ARBA" id="ARBA00023136"/>
    </source>
</evidence>
<dbReference type="GO" id="GO:0009279">
    <property type="term" value="C:cell outer membrane"/>
    <property type="evidence" value="ECO:0007669"/>
    <property type="project" value="UniProtKB-SubCell"/>
</dbReference>
<dbReference type="GO" id="GO:0015562">
    <property type="term" value="F:efflux transmembrane transporter activity"/>
    <property type="evidence" value="ECO:0007669"/>
    <property type="project" value="InterPro"/>
</dbReference>
<evidence type="ECO:0000256" key="4">
    <source>
        <dbReference type="ARBA" id="ARBA00022452"/>
    </source>
</evidence>
<proteinExistence type="inferred from homology"/>
<evidence type="ECO:0008006" key="10">
    <source>
        <dbReference type="Google" id="ProtNLM"/>
    </source>
</evidence>
<protein>
    <recommendedName>
        <fullName evidence="10">Transporter</fullName>
    </recommendedName>
</protein>
<organism evidence="8 9">
    <name type="scientific">Capnocytophaga canimorsus (strain 5)</name>
    <dbReference type="NCBI Taxonomy" id="860228"/>
    <lineage>
        <taxon>Bacteria</taxon>
        <taxon>Pseudomonadati</taxon>
        <taxon>Bacteroidota</taxon>
        <taxon>Flavobacteriia</taxon>
        <taxon>Flavobacteriales</taxon>
        <taxon>Flavobacteriaceae</taxon>
        <taxon>Capnocytophaga</taxon>
    </lineage>
</organism>
<keyword evidence="9" id="KW-1185">Reference proteome</keyword>
<evidence type="ECO:0000313" key="9">
    <source>
        <dbReference type="Proteomes" id="UP000008895"/>
    </source>
</evidence>
<dbReference type="InterPro" id="IPR051906">
    <property type="entry name" value="TolC-like"/>
</dbReference>
<dbReference type="Pfam" id="PF02321">
    <property type="entry name" value="OEP"/>
    <property type="match status" value="2"/>
</dbReference>
<evidence type="ECO:0000256" key="3">
    <source>
        <dbReference type="ARBA" id="ARBA00022448"/>
    </source>
</evidence>
<dbReference type="Gene3D" id="1.20.1600.10">
    <property type="entry name" value="Outer membrane efflux proteins (OEP)"/>
    <property type="match status" value="1"/>
</dbReference>
<keyword evidence="6" id="KW-0472">Membrane</keyword>
<keyword evidence="7" id="KW-0998">Cell outer membrane</keyword>
<evidence type="ECO:0000313" key="8">
    <source>
        <dbReference type="EMBL" id="AEK22178.1"/>
    </source>
</evidence>
<dbReference type="KEGG" id="ccm:Ccan_00550"/>
<dbReference type="SUPFAM" id="SSF56954">
    <property type="entry name" value="Outer membrane efflux proteins (OEP)"/>
    <property type="match status" value="1"/>
</dbReference>
<dbReference type="GO" id="GO:1990281">
    <property type="term" value="C:efflux pump complex"/>
    <property type="evidence" value="ECO:0007669"/>
    <property type="project" value="TreeGrafter"/>
</dbReference>
<dbReference type="EMBL" id="CP002113">
    <property type="protein sequence ID" value="AEK22178.1"/>
    <property type="molecule type" value="Genomic_DNA"/>
</dbReference>
<dbReference type="HOGENOM" id="CLU_012817_11_2_10"/>